<evidence type="ECO:0000256" key="7">
    <source>
        <dbReference type="ARBA" id="ARBA00022741"/>
    </source>
</evidence>
<evidence type="ECO:0000256" key="6">
    <source>
        <dbReference type="ARBA" id="ARBA00022682"/>
    </source>
</evidence>
<evidence type="ECO:0000256" key="12">
    <source>
        <dbReference type="ARBA" id="ARBA00048329"/>
    </source>
</evidence>
<evidence type="ECO:0000256" key="11">
    <source>
        <dbReference type="ARBA" id="ARBA00047559"/>
    </source>
</evidence>
<sequence>MQRHNRHLNQHKKVFYILFLAHHQMDWTRGHTIGHGSSATVSLATSCLSGDLFAVKSAEMSQSEFLQREQKILSALSSPHIVSYMGHDMTSESNKLMYNLFMEYMPRGTIIDEIRNHGGQIDGSLIRDYTRDIVKGLEYLHSHGLVHCDIKGRNILVGDEGPKIADFGCARWANPAGEVAVPIGGTPMFMAPEVARGEEQGFPCDVWALGCTIIEMATGGSVPWPNAANPVSVLYQIAYSGEVPEIPSFLSDQAKEFLGKCLRRDPTERWTASQLLKHPFLEEKEELIITSSAKQVQESTSFSPTSILDQGIWNSLEESETLGNLVQFPIFENSSSDHRIRRLSLSSGYPWWALDETWITVRANDCEESNSIGIANDAEAEDDVDVIGGLARVLVNCDVQQLERPEAVGSEEEEEEELFNFLDSNNSCRINLDILGDCQKTMNNRSVGLSNLIFERDRDSLLFPSISSF</sequence>
<keyword evidence="8" id="KW-0418">Kinase</keyword>
<dbReference type="PANTHER" id="PTHR48011:SF4">
    <property type="entry name" value="MITOGEN-ACTIVATED PROTEIN KINASE KINASE KINASE 19"/>
    <property type="match status" value="1"/>
</dbReference>
<dbReference type="Proteomes" id="UP000515124">
    <property type="component" value="Unplaced"/>
</dbReference>
<comment type="similarity">
    <text evidence="14">Belongs to the protein kinase superfamily.</text>
</comment>
<evidence type="ECO:0000256" key="10">
    <source>
        <dbReference type="ARBA" id="ARBA00023242"/>
    </source>
</evidence>
<feature type="domain" description="Protein kinase" evidence="15">
    <location>
        <begin position="27"/>
        <end position="281"/>
    </location>
</feature>
<dbReference type="Gene3D" id="1.10.510.10">
    <property type="entry name" value="Transferase(Phosphotransferase) domain 1"/>
    <property type="match status" value="1"/>
</dbReference>
<comment type="catalytic activity">
    <reaction evidence="12">
        <text>L-seryl-[protein] + ATP = O-phospho-L-seryl-[protein] + ADP + H(+)</text>
        <dbReference type="Rhea" id="RHEA:17989"/>
        <dbReference type="Rhea" id="RHEA-COMP:9863"/>
        <dbReference type="Rhea" id="RHEA-COMP:11604"/>
        <dbReference type="ChEBI" id="CHEBI:15378"/>
        <dbReference type="ChEBI" id="CHEBI:29999"/>
        <dbReference type="ChEBI" id="CHEBI:30616"/>
        <dbReference type="ChEBI" id="CHEBI:83421"/>
        <dbReference type="ChEBI" id="CHEBI:456216"/>
        <dbReference type="EC" id="2.7.11.25"/>
    </reaction>
</comment>
<keyword evidence="5" id="KW-0808">Transferase</keyword>
<dbReference type="SMART" id="SM00220">
    <property type="entry name" value="S_TKc"/>
    <property type="match status" value="1"/>
</dbReference>
<dbReference type="InterPro" id="IPR017441">
    <property type="entry name" value="Protein_kinase_ATP_BS"/>
</dbReference>
<dbReference type="EC" id="2.7.11.25" evidence="2"/>
<dbReference type="GO" id="GO:0004709">
    <property type="term" value="F:MAP kinase kinase kinase activity"/>
    <property type="evidence" value="ECO:0007669"/>
    <property type="project" value="UniProtKB-EC"/>
</dbReference>
<evidence type="ECO:0000259" key="15">
    <source>
        <dbReference type="PROSITE" id="PS50011"/>
    </source>
</evidence>
<evidence type="ECO:0000256" key="8">
    <source>
        <dbReference type="ARBA" id="ARBA00022777"/>
    </source>
</evidence>
<dbReference type="PRINTS" id="PR00109">
    <property type="entry name" value="TYRKINASE"/>
</dbReference>
<evidence type="ECO:0000256" key="4">
    <source>
        <dbReference type="ARBA" id="ARBA00022553"/>
    </source>
</evidence>
<feature type="binding site" evidence="13">
    <location>
        <position position="56"/>
    </location>
    <ligand>
        <name>ATP</name>
        <dbReference type="ChEBI" id="CHEBI:30616"/>
    </ligand>
</feature>
<dbReference type="InterPro" id="IPR000719">
    <property type="entry name" value="Prot_kinase_dom"/>
</dbReference>
<dbReference type="GO" id="GO:0009738">
    <property type="term" value="P:abscisic acid-activated signaling pathway"/>
    <property type="evidence" value="ECO:0007669"/>
    <property type="project" value="UniProtKB-KW"/>
</dbReference>
<evidence type="ECO:0000256" key="5">
    <source>
        <dbReference type="ARBA" id="ARBA00022679"/>
    </source>
</evidence>
<dbReference type="InterPro" id="IPR001245">
    <property type="entry name" value="Ser-Thr/Tyr_kinase_cat_dom"/>
</dbReference>
<keyword evidence="3 14" id="KW-0723">Serine/threonine-protein kinase</keyword>
<dbReference type="Pfam" id="PF00069">
    <property type="entry name" value="Pkinase"/>
    <property type="match status" value="1"/>
</dbReference>
<dbReference type="GO" id="GO:0005524">
    <property type="term" value="F:ATP binding"/>
    <property type="evidence" value="ECO:0007669"/>
    <property type="project" value="UniProtKB-UniRule"/>
</dbReference>
<evidence type="ECO:0000256" key="14">
    <source>
        <dbReference type="RuleBase" id="RU000304"/>
    </source>
</evidence>
<evidence type="ECO:0000313" key="17">
    <source>
        <dbReference type="RefSeq" id="XP_021822877.1"/>
    </source>
</evidence>
<evidence type="ECO:0000313" key="16">
    <source>
        <dbReference type="Proteomes" id="UP000515124"/>
    </source>
</evidence>
<dbReference type="GeneID" id="110764258"/>
<dbReference type="GO" id="GO:0005634">
    <property type="term" value="C:nucleus"/>
    <property type="evidence" value="ECO:0007669"/>
    <property type="project" value="UniProtKB-SubCell"/>
</dbReference>
<protein>
    <recommendedName>
        <fullName evidence="2">mitogen-activated protein kinase kinase kinase</fullName>
        <ecNumber evidence="2">2.7.11.25</ecNumber>
    </recommendedName>
</protein>
<dbReference type="PANTHER" id="PTHR48011">
    <property type="entry name" value="CCR4-NOT TRANSCRIPTIONAL COMPLEX SUBUNIT CAF120-RELATED"/>
    <property type="match status" value="1"/>
</dbReference>
<dbReference type="Gene3D" id="3.30.200.20">
    <property type="entry name" value="Phosphorylase Kinase, domain 1"/>
    <property type="match status" value="1"/>
</dbReference>
<proteinExistence type="inferred from homology"/>
<dbReference type="InterPro" id="IPR011009">
    <property type="entry name" value="Kinase-like_dom_sf"/>
</dbReference>
<dbReference type="PROSITE" id="PS00107">
    <property type="entry name" value="PROTEIN_KINASE_ATP"/>
    <property type="match status" value="1"/>
</dbReference>
<dbReference type="CDD" id="cd06606">
    <property type="entry name" value="STKc_MAPKKK"/>
    <property type="match status" value="1"/>
</dbReference>
<dbReference type="AlphaFoldDB" id="A0A6P5T6T7"/>
<organism evidence="16 17">
    <name type="scientific">Prunus avium</name>
    <name type="common">Cherry</name>
    <name type="synonym">Cerasus avium</name>
    <dbReference type="NCBI Taxonomy" id="42229"/>
    <lineage>
        <taxon>Eukaryota</taxon>
        <taxon>Viridiplantae</taxon>
        <taxon>Streptophyta</taxon>
        <taxon>Embryophyta</taxon>
        <taxon>Tracheophyta</taxon>
        <taxon>Spermatophyta</taxon>
        <taxon>Magnoliopsida</taxon>
        <taxon>eudicotyledons</taxon>
        <taxon>Gunneridae</taxon>
        <taxon>Pentapetalae</taxon>
        <taxon>rosids</taxon>
        <taxon>fabids</taxon>
        <taxon>Rosales</taxon>
        <taxon>Rosaceae</taxon>
        <taxon>Amygdaloideae</taxon>
        <taxon>Amygdaleae</taxon>
        <taxon>Prunus</taxon>
    </lineage>
</organism>
<keyword evidence="10" id="KW-0539">Nucleus</keyword>
<keyword evidence="9 13" id="KW-0067">ATP-binding</keyword>
<keyword evidence="7 13" id="KW-0547">Nucleotide-binding</keyword>
<accession>A0A6P5T6T7</accession>
<dbReference type="SUPFAM" id="SSF56112">
    <property type="entry name" value="Protein kinase-like (PK-like)"/>
    <property type="match status" value="1"/>
</dbReference>
<evidence type="ECO:0000256" key="2">
    <source>
        <dbReference type="ARBA" id="ARBA00012406"/>
    </source>
</evidence>
<evidence type="ECO:0000256" key="3">
    <source>
        <dbReference type="ARBA" id="ARBA00022527"/>
    </source>
</evidence>
<comment type="catalytic activity">
    <reaction evidence="11">
        <text>L-threonyl-[protein] + ATP = O-phospho-L-threonyl-[protein] + ADP + H(+)</text>
        <dbReference type="Rhea" id="RHEA:46608"/>
        <dbReference type="Rhea" id="RHEA-COMP:11060"/>
        <dbReference type="Rhea" id="RHEA-COMP:11605"/>
        <dbReference type="ChEBI" id="CHEBI:15378"/>
        <dbReference type="ChEBI" id="CHEBI:30013"/>
        <dbReference type="ChEBI" id="CHEBI:30616"/>
        <dbReference type="ChEBI" id="CHEBI:61977"/>
        <dbReference type="ChEBI" id="CHEBI:456216"/>
        <dbReference type="EC" id="2.7.11.25"/>
    </reaction>
</comment>
<name>A0A6P5T6T7_PRUAV</name>
<evidence type="ECO:0000256" key="9">
    <source>
        <dbReference type="ARBA" id="ARBA00022840"/>
    </source>
</evidence>
<keyword evidence="6" id="KW-0938">Abscisic acid signaling pathway</keyword>
<reference evidence="17" key="1">
    <citation type="submission" date="2025-08" db="UniProtKB">
        <authorList>
            <consortium name="RefSeq"/>
        </authorList>
    </citation>
    <scope>IDENTIFICATION</scope>
</reference>
<dbReference type="InterPro" id="IPR008271">
    <property type="entry name" value="Ser/Thr_kinase_AS"/>
</dbReference>
<dbReference type="PROSITE" id="PS00108">
    <property type="entry name" value="PROTEIN_KINASE_ST"/>
    <property type="match status" value="1"/>
</dbReference>
<dbReference type="FunFam" id="1.10.510.10:FF:000852">
    <property type="entry name" value="Mitogen-activated protein kinase kinase kinase 17"/>
    <property type="match status" value="1"/>
</dbReference>
<dbReference type="GO" id="GO:0006970">
    <property type="term" value="P:response to osmotic stress"/>
    <property type="evidence" value="ECO:0007669"/>
    <property type="project" value="UniProtKB-ARBA"/>
</dbReference>
<keyword evidence="16" id="KW-1185">Reference proteome</keyword>
<gene>
    <name evidence="17" type="primary">LOC110764258</name>
</gene>
<dbReference type="KEGG" id="pavi:110764258"/>
<evidence type="ECO:0000256" key="1">
    <source>
        <dbReference type="ARBA" id="ARBA00004123"/>
    </source>
</evidence>
<dbReference type="RefSeq" id="XP_021822877.1">
    <property type="nucleotide sequence ID" value="XM_021967185.1"/>
</dbReference>
<comment type="subcellular location">
    <subcellularLocation>
        <location evidence="1">Nucleus</location>
    </subcellularLocation>
</comment>
<dbReference type="InterPro" id="IPR052751">
    <property type="entry name" value="Plant_MAPKKK"/>
</dbReference>
<dbReference type="GO" id="GO:0019901">
    <property type="term" value="F:protein kinase binding"/>
    <property type="evidence" value="ECO:0007669"/>
    <property type="project" value="UniProtKB-ARBA"/>
</dbReference>
<keyword evidence="4" id="KW-0597">Phosphoprotein</keyword>
<dbReference type="PROSITE" id="PS50011">
    <property type="entry name" value="PROTEIN_KINASE_DOM"/>
    <property type="match status" value="1"/>
</dbReference>
<evidence type="ECO:0000256" key="13">
    <source>
        <dbReference type="PROSITE-ProRule" id="PRU10141"/>
    </source>
</evidence>